<dbReference type="Proteomes" id="UP000559182">
    <property type="component" value="Unassembled WGS sequence"/>
</dbReference>
<proteinExistence type="inferred from homology"/>
<dbReference type="InterPro" id="IPR017972">
    <property type="entry name" value="Cyt_P450_CS"/>
</dbReference>
<dbReference type="Pfam" id="PF00067">
    <property type="entry name" value="p450"/>
    <property type="match status" value="1"/>
</dbReference>
<evidence type="ECO:0000256" key="2">
    <source>
        <dbReference type="ARBA" id="ARBA00022617"/>
    </source>
</evidence>
<dbReference type="GO" id="GO:0006707">
    <property type="term" value="P:cholesterol catabolic process"/>
    <property type="evidence" value="ECO:0007669"/>
    <property type="project" value="TreeGrafter"/>
</dbReference>
<accession>A0A839NE60</accession>
<comment type="similarity">
    <text evidence="1 7">Belongs to the cytochrome P450 family.</text>
</comment>
<dbReference type="FunFam" id="1.10.630.10:FF:000018">
    <property type="entry name" value="Cytochrome P450 monooxygenase"/>
    <property type="match status" value="1"/>
</dbReference>
<evidence type="ECO:0000256" key="7">
    <source>
        <dbReference type="RuleBase" id="RU000461"/>
    </source>
</evidence>
<dbReference type="GO" id="GO:0020037">
    <property type="term" value="F:heme binding"/>
    <property type="evidence" value="ECO:0007669"/>
    <property type="project" value="InterPro"/>
</dbReference>
<dbReference type="RefSeq" id="WP_183322389.1">
    <property type="nucleotide sequence ID" value="NZ_JACHVQ010000004.1"/>
</dbReference>
<dbReference type="GO" id="GO:0008395">
    <property type="term" value="F:steroid hydroxylase activity"/>
    <property type="evidence" value="ECO:0007669"/>
    <property type="project" value="TreeGrafter"/>
</dbReference>
<dbReference type="PANTHER" id="PTHR46696:SF4">
    <property type="entry name" value="BIOTIN BIOSYNTHESIS CYTOCHROME P450"/>
    <property type="match status" value="1"/>
</dbReference>
<sequence length="449" mass="49858">MRPTDQMKRGVRWGLGHGLPGRLMRVAARRGDFQGRITSDAEHLSTQELMPLLGEIRDQGPLARWRLGHITVDHEAVRETLSSNDVHAGFVFEDGTVLGRLGRWAKRDGLNPVEAPSLLAVEPPDHTRYRKLVTRVFTARAVEKLRGRTEEIAADLLDRIPADRPVDLVEAYCAKLPVEVIAEILGVPAEDRGLVLRLGTLAAPSLDMGLRWRRFREVEDALDEFDAWLGGHLNHLREHPGDDLFSQLVRVSDDEAQLNERELKATAGLVLAAGFETTVNLLGNGIRLLDEHPDQLQLLRDEPDRWPNAIDEVLRYDPPVLLTGRQAGRDTEIVGTPVKQGELIVTVLAGANRDPKIFDDPHRFDIRRENARDHLSFSAGRHYCLGSALARMEGEVGLRALYDRFGVVDLLPGAKRRPTRVLRGWDNLPARVGLAAASSPAPETVSAAS</sequence>
<evidence type="ECO:0000313" key="8">
    <source>
        <dbReference type="EMBL" id="MBB2893916.1"/>
    </source>
</evidence>
<gene>
    <name evidence="8" type="ORF">FHU39_003952</name>
</gene>
<dbReference type="AlphaFoldDB" id="A0A839NE60"/>
<dbReference type="PROSITE" id="PS00086">
    <property type="entry name" value="CYTOCHROME_P450"/>
    <property type="match status" value="1"/>
</dbReference>
<dbReference type="CDD" id="cd20625">
    <property type="entry name" value="CYP164-like"/>
    <property type="match status" value="1"/>
</dbReference>
<organism evidence="8 9">
    <name type="scientific">Flexivirga oryzae</name>
    <dbReference type="NCBI Taxonomy" id="1794944"/>
    <lineage>
        <taxon>Bacteria</taxon>
        <taxon>Bacillati</taxon>
        <taxon>Actinomycetota</taxon>
        <taxon>Actinomycetes</taxon>
        <taxon>Micrococcales</taxon>
        <taxon>Dermacoccaceae</taxon>
        <taxon>Flexivirga</taxon>
    </lineage>
</organism>
<keyword evidence="4 7" id="KW-0560">Oxidoreductase</keyword>
<dbReference type="GO" id="GO:0036199">
    <property type="term" value="F:cholest-4-en-3-one 26-monooxygenase activity"/>
    <property type="evidence" value="ECO:0007669"/>
    <property type="project" value="TreeGrafter"/>
</dbReference>
<evidence type="ECO:0000256" key="1">
    <source>
        <dbReference type="ARBA" id="ARBA00010617"/>
    </source>
</evidence>
<dbReference type="SUPFAM" id="SSF48264">
    <property type="entry name" value="Cytochrome P450"/>
    <property type="match status" value="1"/>
</dbReference>
<reference evidence="8 9" key="1">
    <citation type="submission" date="2020-08" db="EMBL/GenBank/DDBJ databases">
        <title>Sequencing the genomes of 1000 actinobacteria strains.</title>
        <authorList>
            <person name="Klenk H.-P."/>
        </authorList>
    </citation>
    <scope>NUCLEOTIDE SEQUENCE [LARGE SCALE GENOMIC DNA]</scope>
    <source>
        <strain evidence="8 9">DSM 105369</strain>
    </source>
</reference>
<dbReference type="GO" id="GO:0005506">
    <property type="term" value="F:iron ion binding"/>
    <property type="evidence" value="ECO:0007669"/>
    <property type="project" value="InterPro"/>
</dbReference>
<keyword evidence="9" id="KW-1185">Reference proteome</keyword>
<dbReference type="PANTHER" id="PTHR46696">
    <property type="entry name" value="P450, PUTATIVE (EUROFUNG)-RELATED"/>
    <property type="match status" value="1"/>
</dbReference>
<keyword evidence="2 7" id="KW-0349">Heme</keyword>
<evidence type="ECO:0000256" key="3">
    <source>
        <dbReference type="ARBA" id="ARBA00022723"/>
    </source>
</evidence>
<dbReference type="PRINTS" id="PR00359">
    <property type="entry name" value="BP450"/>
</dbReference>
<dbReference type="InterPro" id="IPR002397">
    <property type="entry name" value="Cyt_P450_B"/>
</dbReference>
<dbReference type="EMBL" id="JACHVQ010000004">
    <property type="protein sequence ID" value="MBB2893916.1"/>
    <property type="molecule type" value="Genomic_DNA"/>
</dbReference>
<dbReference type="Gene3D" id="1.10.630.10">
    <property type="entry name" value="Cytochrome P450"/>
    <property type="match status" value="1"/>
</dbReference>
<evidence type="ECO:0000256" key="6">
    <source>
        <dbReference type="ARBA" id="ARBA00023033"/>
    </source>
</evidence>
<evidence type="ECO:0000256" key="5">
    <source>
        <dbReference type="ARBA" id="ARBA00023004"/>
    </source>
</evidence>
<keyword evidence="5 7" id="KW-0408">Iron</keyword>
<comment type="caution">
    <text evidence="8">The sequence shown here is derived from an EMBL/GenBank/DDBJ whole genome shotgun (WGS) entry which is preliminary data.</text>
</comment>
<dbReference type="InterPro" id="IPR001128">
    <property type="entry name" value="Cyt_P450"/>
</dbReference>
<evidence type="ECO:0000256" key="4">
    <source>
        <dbReference type="ARBA" id="ARBA00023002"/>
    </source>
</evidence>
<keyword evidence="6 7" id="KW-0503">Monooxygenase</keyword>
<keyword evidence="3 7" id="KW-0479">Metal-binding</keyword>
<dbReference type="InterPro" id="IPR036396">
    <property type="entry name" value="Cyt_P450_sf"/>
</dbReference>
<protein>
    <submittedName>
        <fullName evidence="8">Cytochrome P450</fullName>
    </submittedName>
</protein>
<dbReference type="PRINTS" id="PR00385">
    <property type="entry name" value="P450"/>
</dbReference>
<name>A0A839NE60_9MICO</name>
<evidence type="ECO:0000313" key="9">
    <source>
        <dbReference type="Proteomes" id="UP000559182"/>
    </source>
</evidence>